<evidence type="ECO:0000313" key="4">
    <source>
        <dbReference type="EMBL" id="CAH2051954.1"/>
    </source>
</evidence>
<dbReference type="InterPro" id="IPR036404">
    <property type="entry name" value="Jacalin-like_lectin_dom_sf"/>
</dbReference>
<evidence type="ECO:0000259" key="3">
    <source>
        <dbReference type="PROSITE" id="PS51752"/>
    </source>
</evidence>
<dbReference type="GO" id="GO:0030246">
    <property type="term" value="F:carbohydrate binding"/>
    <property type="evidence" value="ECO:0007669"/>
    <property type="project" value="UniProtKB-KW"/>
</dbReference>
<evidence type="ECO:0000313" key="5">
    <source>
        <dbReference type="Proteomes" id="UP000836841"/>
    </source>
</evidence>
<dbReference type="SMART" id="SM00915">
    <property type="entry name" value="Jacalin"/>
    <property type="match status" value="1"/>
</dbReference>
<name>A0AAU9RVY9_THLAR</name>
<dbReference type="Proteomes" id="UP000836841">
    <property type="component" value="Chromosome 3"/>
</dbReference>
<sequence>MGTYFGPLPIPLPVSVEKLQGKGGDGGVSWDDGAFDGVRKIYVGQSHNGVVVYDKNNQVVLGEDHGKKGRLGYEEFELDYPSEYLTAVEGFYNRIFGSESEVITMLKFKTNVRTSPPFGSSSASSFILEKEGHKIVGFHGKASHELHQIGVSVAPITK</sequence>
<dbReference type="CDD" id="cd09612">
    <property type="entry name" value="Jacalin"/>
    <property type="match status" value="1"/>
</dbReference>
<feature type="domain" description="Jacalin-type lectin" evidence="3">
    <location>
        <begin position="16"/>
        <end position="155"/>
    </location>
</feature>
<accession>A0AAU9RVY9</accession>
<keyword evidence="5" id="KW-1185">Reference proteome</keyword>
<dbReference type="Pfam" id="PF01419">
    <property type="entry name" value="Jacalin"/>
    <property type="match status" value="1"/>
</dbReference>
<reference evidence="4 5" key="1">
    <citation type="submission" date="2022-03" db="EMBL/GenBank/DDBJ databases">
        <authorList>
            <person name="Nunn A."/>
            <person name="Chopra R."/>
            <person name="Nunn A."/>
            <person name="Contreras Garrido A."/>
        </authorList>
    </citation>
    <scope>NUCLEOTIDE SEQUENCE [LARGE SCALE GENOMIC DNA]</scope>
</reference>
<dbReference type="AlphaFoldDB" id="A0AAU9RVY9"/>
<dbReference type="SUPFAM" id="SSF51101">
    <property type="entry name" value="Mannose-binding lectins"/>
    <property type="match status" value="1"/>
</dbReference>
<dbReference type="PANTHER" id="PTHR47293:SF58">
    <property type="entry name" value="JACALIN-RELATED LECTIN 22-RELATED"/>
    <property type="match status" value="1"/>
</dbReference>
<proteinExistence type="inferred from homology"/>
<dbReference type="FunFam" id="2.100.10.30:FF:000001">
    <property type="entry name" value="Jacalin-related lectin 33"/>
    <property type="match status" value="1"/>
</dbReference>
<evidence type="ECO:0000256" key="1">
    <source>
        <dbReference type="ARBA" id="ARBA00006568"/>
    </source>
</evidence>
<dbReference type="EMBL" id="OU466859">
    <property type="protein sequence ID" value="CAH2051954.1"/>
    <property type="molecule type" value="Genomic_DNA"/>
</dbReference>
<dbReference type="PROSITE" id="PS51752">
    <property type="entry name" value="JACALIN_LECTIN"/>
    <property type="match status" value="1"/>
</dbReference>
<gene>
    <name evidence="4" type="ORF">TAV2_LOCUS10991</name>
</gene>
<organism evidence="4 5">
    <name type="scientific">Thlaspi arvense</name>
    <name type="common">Field penny-cress</name>
    <dbReference type="NCBI Taxonomy" id="13288"/>
    <lineage>
        <taxon>Eukaryota</taxon>
        <taxon>Viridiplantae</taxon>
        <taxon>Streptophyta</taxon>
        <taxon>Embryophyta</taxon>
        <taxon>Tracheophyta</taxon>
        <taxon>Spermatophyta</taxon>
        <taxon>Magnoliopsida</taxon>
        <taxon>eudicotyledons</taxon>
        <taxon>Gunneridae</taxon>
        <taxon>Pentapetalae</taxon>
        <taxon>rosids</taxon>
        <taxon>malvids</taxon>
        <taxon>Brassicales</taxon>
        <taxon>Brassicaceae</taxon>
        <taxon>Thlaspideae</taxon>
        <taxon>Thlaspi</taxon>
    </lineage>
</organism>
<dbReference type="Gene3D" id="2.100.10.30">
    <property type="entry name" value="Jacalin-like lectin domain"/>
    <property type="match status" value="1"/>
</dbReference>
<evidence type="ECO:0000256" key="2">
    <source>
        <dbReference type="ARBA" id="ARBA00022734"/>
    </source>
</evidence>
<comment type="similarity">
    <text evidence="1">Belongs to the jacalin lectin family.</text>
</comment>
<protein>
    <recommendedName>
        <fullName evidence="3">Jacalin-type lectin domain-containing protein</fullName>
    </recommendedName>
</protein>
<dbReference type="PANTHER" id="PTHR47293">
    <property type="entry name" value="JACALIN-RELATED LECTIN 3"/>
    <property type="match status" value="1"/>
</dbReference>
<dbReference type="InterPro" id="IPR001229">
    <property type="entry name" value="Jacalin-like_lectin_dom"/>
</dbReference>
<keyword evidence="2" id="KW-0430">Lectin</keyword>
<dbReference type="InterPro" id="IPR033734">
    <property type="entry name" value="Jacalin-like_lectin_dom_plant"/>
</dbReference>